<dbReference type="PANTHER" id="PTHR13396:SF5">
    <property type="entry name" value="NEDD4 FAMILY INTERACTING PROTEIN"/>
    <property type="match status" value="1"/>
</dbReference>
<reference evidence="8" key="1">
    <citation type="submission" date="2016-02" db="EMBL/GenBank/DDBJ databases">
        <title>Comparative genomics of biotechnologically important yeasts.</title>
        <authorList>
            <consortium name="DOE Joint Genome Institute"/>
            <person name="Riley R."/>
            <person name="Haridas S."/>
            <person name="Wolfe K.H."/>
            <person name="Lopes M.R."/>
            <person name="Hittinger C.T."/>
            <person name="Goker M."/>
            <person name="Salamov A."/>
            <person name="Wisecaver J."/>
            <person name="Long T.M."/>
            <person name="Aerts A.L."/>
            <person name="Barry K."/>
            <person name="Choi C."/>
            <person name="Clum A."/>
            <person name="Coughlan A.Y."/>
            <person name="Deshpande S."/>
            <person name="Douglass A.P."/>
            <person name="Hanson S.J."/>
            <person name="Klenk H.-P."/>
            <person name="Labutti K."/>
            <person name="Lapidus A."/>
            <person name="Lindquist E."/>
            <person name="Lipzen A."/>
            <person name="Meier-Kolthoff J.P."/>
            <person name="Ohm R.A."/>
            <person name="Otillar R.P."/>
            <person name="Pangilinan J."/>
            <person name="Peng Y."/>
            <person name="Rokas A."/>
            <person name="Rosa C.A."/>
            <person name="Scheuner C."/>
            <person name="Sibirny A.A."/>
            <person name="Slot J.C."/>
            <person name="Stielow J.B."/>
            <person name="Sun H."/>
            <person name="Kurtzman C.P."/>
            <person name="Blackwell M."/>
            <person name="Jeffries T.W."/>
            <person name="Grigoriev I.V."/>
        </authorList>
    </citation>
    <scope>NUCLEOTIDE SEQUENCE [LARGE SCALE GENOMIC DNA]</scope>
    <source>
        <strain evidence="8">NRRL Y-17796</strain>
    </source>
</reference>
<dbReference type="GO" id="GO:0031398">
    <property type="term" value="P:positive regulation of protein ubiquitination"/>
    <property type="evidence" value="ECO:0007669"/>
    <property type="project" value="TreeGrafter"/>
</dbReference>
<dbReference type="GO" id="GO:0048471">
    <property type="term" value="C:perinuclear region of cytoplasm"/>
    <property type="evidence" value="ECO:0007669"/>
    <property type="project" value="TreeGrafter"/>
</dbReference>
<feature type="transmembrane region" description="Helical" evidence="6">
    <location>
        <begin position="64"/>
        <end position="84"/>
    </location>
</feature>
<dbReference type="GO" id="GO:0030001">
    <property type="term" value="P:metal ion transport"/>
    <property type="evidence" value="ECO:0007669"/>
    <property type="project" value="InterPro"/>
</dbReference>
<evidence type="ECO:0000256" key="4">
    <source>
        <dbReference type="ARBA" id="ARBA00023136"/>
    </source>
</evidence>
<dbReference type="GO" id="GO:0006511">
    <property type="term" value="P:ubiquitin-dependent protein catabolic process"/>
    <property type="evidence" value="ECO:0007669"/>
    <property type="project" value="TreeGrafter"/>
</dbReference>
<keyword evidence="8" id="KW-1185">Reference proteome</keyword>
<feature type="non-terminal residue" evidence="7">
    <location>
        <position position="193"/>
    </location>
</feature>
<evidence type="ECO:0000256" key="2">
    <source>
        <dbReference type="ARBA" id="ARBA00022692"/>
    </source>
</evidence>
<dbReference type="PANTHER" id="PTHR13396">
    <property type="entry name" value="NEDD4 FAMILY INTERACTING PROTEIN 1/2"/>
    <property type="match status" value="1"/>
</dbReference>
<evidence type="ECO:0000313" key="7">
    <source>
        <dbReference type="EMBL" id="ODV90017.1"/>
    </source>
</evidence>
<gene>
    <name evidence="7" type="ORF">CANCADRAFT_16786</name>
</gene>
<dbReference type="GO" id="GO:0005794">
    <property type="term" value="C:Golgi apparatus"/>
    <property type="evidence" value="ECO:0007669"/>
    <property type="project" value="TreeGrafter"/>
</dbReference>
<sequence>DGVFANIPAKPEGSDRLQRDEELPPYEQAAADAAPPYWETTVLSSGIYNEILVDGMPVGTALSFIWNFAVSYSFEFVGFLFTYALHTSHSSKNGSWAGFGLCILQYGISIRTMPQSSDPHSDPSVSNPSDPNNFDISDSTAHAIASQVTATEHLVRHNLALSWGLIALGLLILFRALYQYYRARRMEQIILQE</sequence>
<comment type="subcellular location">
    <subcellularLocation>
        <location evidence="1">Membrane</location>
        <topology evidence="1">Multi-pass membrane protein</topology>
    </subcellularLocation>
</comment>
<dbReference type="CDD" id="cd22212">
    <property type="entry name" value="NDFIP-like"/>
    <property type="match status" value="1"/>
</dbReference>
<dbReference type="GO" id="GO:0005783">
    <property type="term" value="C:endoplasmic reticulum"/>
    <property type="evidence" value="ECO:0007669"/>
    <property type="project" value="TreeGrafter"/>
</dbReference>
<dbReference type="GO" id="GO:0007034">
    <property type="term" value="P:vacuolar transport"/>
    <property type="evidence" value="ECO:0007669"/>
    <property type="project" value="InterPro"/>
</dbReference>
<dbReference type="Pfam" id="PF10176">
    <property type="entry name" value="NEDD4_Bsd2"/>
    <property type="match status" value="1"/>
</dbReference>
<keyword evidence="2 6" id="KW-0812">Transmembrane</keyword>
<feature type="region of interest" description="Disordered" evidence="5">
    <location>
        <begin position="1"/>
        <end position="20"/>
    </location>
</feature>
<evidence type="ECO:0000256" key="3">
    <source>
        <dbReference type="ARBA" id="ARBA00022989"/>
    </source>
</evidence>
<evidence type="ECO:0008006" key="9">
    <source>
        <dbReference type="Google" id="ProtNLM"/>
    </source>
</evidence>
<dbReference type="EMBL" id="KV453842">
    <property type="protein sequence ID" value="ODV90017.1"/>
    <property type="molecule type" value="Genomic_DNA"/>
</dbReference>
<evidence type="ECO:0000256" key="6">
    <source>
        <dbReference type="SAM" id="Phobius"/>
    </source>
</evidence>
<keyword evidence="3 6" id="KW-1133">Transmembrane helix</keyword>
<dbReference type="AlphaFoldDB" id="A0A1E4TE85"/>
<dbReference type="OrthoDB" id="10003116at2759"/>
<feature type="transmembrane region" description="Helical" evidence="6">
    <location>
        <begin position="160"/>
        <end position="178"/>
    </location>
</feature>
<dbReference type="InterPro" id="IPR019325">
    <property type="entry name" value="NEDD4/Bsd2"/>
</dbReference>
<dbReference type="GO" id="GO:0016020">
    <property type="term" value="C:membrane"/>
    <property type="evidence" value="ECO:0007669"/>
    <property type="project" value="UniProtKB-SubCell"/>
</dbReference>
<feature type="transmembrane region" description="Helical" evidence="6">
    <location>
        <begin position="96"/>
        <end position="114"/>
    </location>
</feature>
<protein>
    <recommendedName>
        <fullName evidence="9">Metal homeostatis protein BSD2</fullName>
    </recommendedName>
</protein>
<feature type="non-terminal residue" evidence="7">
    <location>
        <position position="1"/>
    </location>
</feature>
<evidence type="ECO:0000313" key="8">
    <source>
        <dbReference type="Proteomes" id="UP000095023"/>
    </source>
</evidence>
<evidence type="ECO:0000256" key="1">
    <source>
        <dbReference type="ARBA" id="ARBA00004141"/>
    </source>
</evidence>
<accession>A0A1E4TE85</accession>
<evidence type="ECO:0000256" key="5">
    <source>
        <dbReference type="SAM" id="MobiDB-lite"/>
    </source>
</evidence>
<dbReference type="Proteomes" id="UP000095023">
    <property type="component" value="Unassembled WGS sequence"/>
</dbReference>
<proteinExistence type="predicted"/>
<keyword evidence="4 6" id="KW-0472">Membrane</keyword>
<organism evidence="7 8">
    <name type="scientific">Tortispora caseinolytica NRRL Y-17796</name>
    <dbReference type="NCBI Taxonomy" id="767744"/>
    <lineage>
        <taxon>Eukaryota</taxon>
        <taxon>Fungi</taxon>
        <taxon>Dikarya</taxon>
        <taxon>Ascomycota</taxon>
        <taxon>Saccharomycotina</taxon>
        <taxon>Trigonopsidomycetes</taxon>
        <taxon>Trigonopsidales</taxon>
        <taxon>Trigonopsidaceae</taxon>
        <taxon>Tortispora</taxon>
    </lineage>
</organism>
<name>A0A1E4TE85_9ASCO</name>